<dbReference type="Pfam" id="PF13863">
    <property type="entry name" value="DUF4200"/>
    <property type="match status" value="1"/>
</dbReference>
<evidence type="ECO:0000313" key="4">
    <source>
        <dbReference type="Proteomes" id="UP000050795"/>
    </source>
</evidence>
<accession>A0AA85JYA4</accession>
<dbReference type="WBParaSite" id="TREG1_49190.3">
    <property type="protein sequence ID" value="TREG1_49190.3"/>
    <property type="gene ID" value="TREG1_49190"/>
</dbReference>
<name>A0AA85JYA4_TRIRE</name>
<keyword evidence="4" id="KW-1185">Reference proteome</keyword>
<dbReference type="PANTHER" id="PTHR21683">
    <property type="entry name" value="COILED-COIL DOMAIN-CONTAINING PROTEIN 42 LIKE-2-LIKE-RELATED"/>
    <property type="match status" value="1"/>
</dbReference>
<dbReference type="Proteomes" id="UP000050795">
    <property type="component" value="Unassembled WGS sequence"/>
</dbReference>
<sequence>MGSQSKKSQSTAEALKNAEFSIEEYLKTVFHEKLLVNAPANEDRNLTNSTKLLEKYKELKNVQSALSAKKEEFRVKMECIQRRREELEKKECELKESLIKFDQFFKDNDEKRVRAMKKISSEKSLQQQKQNEIDILNSDISRFTKLREKQEKKVKSLLKYRLFLESVVKISDEFSDVYELISRYDALKANLQDLEASDAKNQKIIDEKNKELFYFKKMKQDEKLSMTNEIADLRNHLELQQIQGRNNETQWEQTRNLAANRIYELSTIVIAIANMYALVRTHQKYGETAKPNETCKQLRAVSNELCSTVTYLIDSISVESVLSSTPGYYCNADILEQCLGESDP</sequence>
<feature type="domain" description="DUF4200" evidence="3">
    <location>
        <begin position="52"/>
        <end position="169"/>
    </location>
</feature>
<dbReference type="PANTHER" id="PTHR21683:SF2">
    <property type="entry name" value="COILED-COIL DOMAIN-CONTAINING PROTEIN 42 LIKE-2-LIKE"/>
    <property type="match status" value="1"/>
</dbReference>
<evidence type="ECO:0000313" key="5">
    <source>
        <dbReference type="WBParaSite" id="TREG1_49190.3"/>
    </source>
</evidence>
<evidence type="ECO:0000256" key="2">
    <source>
        <dbReference type="SAM" id="Coils"/>
    </source>
</evidence>
<dbReference type="InterPro" id="IPR051147">
    <property type="entry name" value="CFAP_domain-containing"/>
</dbReference>
<proteinExistence type="predicted"/>
<protein>
    <recommendedName>
        <fullName evidence="3">DUF4200 domain-containing protein</fullName>
    </recommendedName>
</protein>
<evidence type="ECO:0000256" key="1">
    <source>
        <dbReference type="ARBA" id="ARBA00023054"/>
    </source>
</evidence>
<organism evidence="4 5">
    <name type="scientific">Trichobilharzia regenti</name>
    <name type="common">Nasal bird schistosome</name>
    <dbReference type="NCBI Taxonomy" id="157069"/>
    <lineage>
        <taxon>Eukaryota</taxon>
        <taxon>Metazoa</taxon>
        <taxon>Spiralia</taxon>
        <taxon>Lophotrochozoa</taxon>
        <taxon>Platyhelminthes</taxon>
        <taxon>Trematoda</taxon>
        <taxon>Digenea</taxon>
        <taxon>Strigeidida</taxon>
        <taxon>Schistosomatoidea</taxon>
        <taxon>Schistosomatidae</taxon>
        <taxon>Trichobilharzia</taxon>
    </lineage>
</organism>
<keyword evidence="1 2" id="KW-0175">Coiled coil</keyword>
<dbReference type="AlphaFoldDB" id="A0AA85JYA4"/>
<dbReference type="InterPro" id="IPR025252">
    <property type="entry name" value="DUF4200"/>
</dbReference>
<reference evidence="5" key="2">
    <citation type="submission" date="2023-11" db="UniProtKB">
        <authorList>
            <consortium name="WormBaseParasite"/>
        </authorList>
    </citation>
    <scope>IDENTIFICATION</scope>
</reference>
<reference evidence="4" key="1">
    <citation type="submission" date="2022-06" db="EMBL/GenBank/DDBJ databases">
        <authorList>
            <person name="Berger JAMES D."/>
            <person name="Berger JAMES D."/>
        </authorList>
    </citation>
    <scope>NUCLEOTIDE SEQUENCE [LARGE SCALE GENOMIC DNA]</scope>
</reference>
<feature type="coiled-coil region" evidence="2">
    <location>
        <begin position="70"/>
        <end position="100"/>
    </location>
</feature>
<evidence type="ECO:0000259" key="3">
    <source>
        <dbReference type="Pfam" id="PF13863"/>
    </source>
</evidence>
<dbReference type="GO" id="GO:0005856">
    <property type="term" value="C:cytoskeleton"/>
    <property type="evidence" value="ECO:0007669"/>
    <property type="project" value="UniProtKB-ARBA"/>
</dbReference>